<dbReference type="PANTHER" id="PTHR10073:SF47">
    <property type="entry name" value="DNA MISMATCH REPAIR PROTEIN MLH3"/>
    <property type="match status" value="1"/>
</dbReference>
<dbReference type="SMART" id="SM00853">
    <property type="entry name" value="MutL_C"/>
    <property type="match status" value="1"/>
</dbReference>
<dbReference type="SUPFAM" id="SSF55874">
    <property type="entry name" value="ATPase domain of HSP90 chaperone/DNA topoisomerase II/histidine kinase"/>
    <property type="match status" value="1"/>
</dbReference>
<dbReference type="InterPro" id="IPR042121">
    <property type="entry name" value="MutL_C_regsub"/>
</dbReference>
<dbReference type="Proteomes" id="UP000046395">
    <property type="component" value="Unassembled WGS sequence"/>
</dbReference>
<dbReference type="WBParaSite" id="TMUE_3000011514.1">
    <property type="protein sequence ID" value="TMUE_3000011514.1"/>
    <property type="gene ID" value="WBGene00291176"/>
</dbReference>
<dbReference type="InterPro" id="IPR038973">
    <property type="entry name" value="MutL/Mlh/Pms-like"/>
</dbReference>
<dbReference type="Gene3D" id="3.30.1370.100">
    <property type="entry name" value="MutL, C-terminal domain, regulatory subdomain"/>
    <property type="match status" value="1"/>
</dbReference>
<dbReference type="STRING" id="70415.A0A5S6QWP0"/>
<dbReference type="InterPro" id="IPR037198">
    <property type="entry name" value="MutL_C_sf"/>
</dbReference>
<reference evidence="4" key="1">
    <citation type="submission" date="2019-12" db="UniProtKB">
        <authorList>
            <consortium name="WormBaseParasite"/>
        </authorList>
    </citation>
    <scope>IDENTIFICATION</scope>
</reference>
<dbReference type="SUPFAM" id="SSF118116">
    <property type="entry name" value="DNA mismatch repair protein MutL"/>
    <property type="match status" value="1"/>
</dbReference>
<evidence type="ECO:0000313" key="4">
    <source>
        <dbReference type="WBParaSite" id="TMUE_3000011514.1"/>
    </source>
</evidence>
<dbReference type="Gene3D" id="3.30.565.10">
    <property type="entry name" value="Histidine kinase-like ATPase, C-terminal domain"/>
    <property type="match status" value="1"/>
</dbReference>
<dbReference type="InterPro" id="IPR014790">
    <property type="entry name" value="MutL_C"/>
</dbReference>
<dbReference type="GO" id="GO:0006298">
    <property type="term" value="P:mismatch repair"/>
    <property type="evidence" value="ECO:0007669"/>
    <property type="project" value="InterPro"/>
</dbReference>
<accession>A0A5S6QWP0</accession>
<evidence type="ECO:0000256" key="1">
    <source>
        <dbReference type="ARBA" id="ARBA00006082"/>
    </source>
</evidence>
<keyword evidence="3" id="KW-1185">Reference proteome</keyword>
<name>A0A5S6QWP0_TRIMR</name>
<dbReference type="InterPro" id="IPR036890">
    <property type="entry name" value="HATPase_C_sf"/>
</dbReference>
<dbReference type="AlphaFoldDB" id="A0A5S6QWP0"/>
<dbReference type="PANTHER" id="PTHR10073">
    <property type="entry name" value="DNA MISMATCH REPAIR PROTEIN MLH, PMS, MUTL"/>
    <property type="match status" value="1"/>
</dbReference>
<dbReference type="GO" id="GO:0140664">
    <property type="term" value="F:ATP-dependent DNA damage sensor activity"/>
    <property type="evidence" value="ECO:0007669"/>
    <property type="project" value="InterPro"/>
</dbReference>
<organism evidence="3 4">
    <name type="scientific">Trichuris muris</name>
    <name type="common">Mouse whipworm</name>
    <dbReference type="NCBI Taxonomy" id="70415"/>
    <lineage>
        <taxon>Eukaryota</taxon>
        <taxon>Metazoa</taxon>
        <taxon>Ecdysozoa</taxon>
        <taxon>Nematoda</taxon>
        <taxon>Enoplea</taxon>
        <taxon>Dorylaimia</taxon>
        <taxon>Trichinellida</taxon>
        <taxon>Trichuridae</taxon>
        <taxon>Trichuris</taxon>
    </lineage>
</organism>
<dbReference type="GO" id="GO:0032300">
    <property type="term" value="C:mismatch repair complex"/>
    <property type="evidence" value="ECO:0007669"/>
    <property type="project" value="InterPro"/>
</dbReference>
<comment type="similarity">
    <text evidence="1">Belongs to the DNA mismatch repair MutL/HexB family.</text>
</comment>
<protein>
    <submittedName>
        <fullName evidence="4">MutL_C domain-containing protein</fullName>
    </submittedName>
</protein>
<evidence type="ECO:0000313" key="3">
    <source>
        <dbReference type="Proteomes" id="UP000046395"/>
    </source>
</evidence>
<sequence>MTTEQVESFHRIMSMTEAIEALLYNSLEAQSTSIVVQVYASKFKFQVIDNGDGLNADQAKNIALASPEQMITTLSAIIHVAAEATIESRQRDTALAFQLTINKKGIAQKLTTRDCQGTTVTIKGLFSMFPARQKGSVAEEELRKLIRTVQLIYIGNPGVAILLFDRQSGRPLFEAKESYSVDKAFQTVYGDIYRHELRQILYNNGKIVHDKDALQVVSKHVRKWRQAERKRRGKAELQSPVFIIFFNHQAAELGNVNCMLEDMFVTSSMSVAAASHNETANDQKNNLMDDLGAKVSLPVKGRSPTAALALPPNSSSREHAKSDPFVSIQLFGPLRHVPIETSRVGRTCKMDSAALTTSGRPFSDLVIDREMLRTTRAVAQFDRKFVLCKVVSPGNGGRPSKLLVFDQHAVSERILLERLLYDNVQQGKITKARLDESLSLPMQLLLPCQDLLRRYGVDWQESNGYAVVQTLPLCYLQRKTSRGTEEAFRFLRKLVDQVSKISLAPAPRTLVPVVRSAFNEWACKGAIKFGDQLNTQYCQYLIDQLASCQTPFCCAHGRRSFFQLCDFDQFEKRQSTEEAAPRVPSK</sequence>
<evidence type="ECO:0000259" key="2">
    <source>
        <dbReference type="SMART" id="SM00853"/>
    </source>
</evidence>
<dbReference type="Gene3D" id="3.30.1540.20">
    <property type="entry name" value="MutL, C-terminal domain, dimerisation subdomain"/>
    <property type="match status" value="1"/>
</dbReference>
<proteinExistence type="inferred from homology"/>
<dbReference type="InterPro" id="IPR042120">
    <property type="entry name" value="MutL_C_dimsub"/>
</dbReference>
<dbReference type="GO" id="GO:0016887">
    <property type="term" value="F:ATP hydrolysis activity"/>
    <property type="evidence" value="ECO:0007669"/>
    <property type="project" value="InterPro"/>
</dbReference>
<dbReference type="GO" id="GO:0005524">
    <property type="term" value="F:ATP binding"/>
    <property type="evidence" value="ECO:0007669"/>
    <property type="project" value="InterPro"/>
</dbReference>
<feature type="domain" description="MutL C-terminal dimerisation" evidence="2">
    <location>
        <begin position="377"/>
        <end position="533"/>
    </location>
</feature>